<dbReference type="PANTHER" id="PTHR23026">
    <property type="entry name" value="NADPH NITROREDUCTASE"/>
    <property type="match status" value="1"/>
</dbReference>
<evidence type="ECO:0000259" key="4">
    <source>
        <dbReference type="Pfam" id="PF00881"/>
    </source>
</evidence>
<evidence type="ECO:0000256" key="1">
    <source>
        <dbReference type="ARBA" id="ARBA00022630"/>
    </source>
</evidence>
<dbReference type="PANTHER" id="PTHR23026:SF90">
    <property type="entry name" value="IODOTYROSINE DEIODINASE 1"/>
    <property type="match status" value="1"/>
</dbReference>
<dbReference type="InterPro" id="IPR000415">
    <property type="entry name" value="Nitroreductase-like"/>
</dbReference>
<dbReference type="Proteomes" id="UP000473278">
    <property type="component" value="Unassembled WGS sequence"/>
</dbReference>
<dbReference type="Gene3D" id="3.40.109.10">
    <property type="entry name" value="NADH Oxidase"/>
    <property type="match status" value="1"/>
</dbReference>
<feature type="domain" description="Nitroreductase" evidence="4">
    <location>
        <begin position="33"/>
        <end position="202"/>
    </location>
</feature>
<keyword evidence="3" id="KW-0560">Oxidoreductase</keyword>
<dbReference type="Pfam" id="PF00881">
    <property type="entry name" value="Nitroreductase"/>
    <property type="match status" value="1"/>
</dbReference>
<evidence type="ECO:0000313" key="5">
    <source>
        <dbReference type="EMBL" id="NGP77738.1"/>
    </source>
</evidence>
<dbReference type="EMBL" id="JAALLT010000004">
    <property type="protein sequence ID" value="NGP77738.1"/>
    <property type="molecule type" value="Genomic_DNA"/>
</dbReference>
<sequence length="224" mass="25552">MTTEKQNFVLYNDYKKYPVEEMRARARSFYKLLKRRRTVREFSERHVPKEIIEDCIRAAGTAPNGANMQPWHFVVIEDIGVKKKIRAAAEEEEKEFYGRRASEEWLKALAPLGTDEKKPFLEKAPYLIAIFAEKYGLTDEGDKVLNYYVKESVGIATGMLVTAIHNAGLASLTHTPSPMGFLNEILDRPSNESPFLLLVVGYPKENVKVPDITKKPLEEIATFI</sequence>
<dbReference type="AlphaFoldDB" id="A0A6M1SZE2"/>
<dbReference type="GO" id="GO:0016491">
    <property type="term" value="F:oxidoreductase activity"/>
    <property type="evidence" value="ECO:0007669"/>
    <property type="project" value="UniProtKB-KW"/>
</dbReference>
<evidence type="ECO:0000256" key="3">
    <source>
        <dbReference type="ARBA" id="ARBA00023002"/>
    </source>
</evidence>
<name>A0A6M1SZE2_9BACT</name>
<proteinExistence type="predicted"/>
<keyword evidence="1" id="KW-0285">Flavoprotein</keyword>
<gene>
    <name evidence="5" type="ORF">G3570_13910</name>
</gene>
<keyword evidence="6" id="KW-1185">Reference proteome</keyword>
<dbReference type="InterPro" id="IPR029479">
    <property type="entry name" value="Nitroreductase"/>
</dbReference>
<evidence type="ECO:0000313" key="6">
    <source>
        <dbReference type="Proteomes" id="UP000473278"/>
    </source>
</evidence>
<evidence type="ECO:0000256" key="2">
    <source>
        <dbReference type="ARBA" id="ARBA00022643"/>
    </source>
</evidence>
<dbReference type="InterPro" id="IPR050627">
    <property type="entry name" value="Nitroreductase/BluB"/>
</dbReference>
<dbReference type="CDD" id="cd02144">
    <property type="entry name" value="iodotyrosine_dehalogenase"/>
    <property type="match status" value="1"/>
</dbReference>
<protein>
    <submittedName>
        <fullName evidence="5">Nitroreductase family protein</fullName>
    </submittedName>
</protein>
<dbReference type="SUPFAM" id="SSF55469">
    <property type="entry name" value="FMN-dependent nitroreductase-like"/>
    <property type="match status" value="1"/>
</dbReference>
<accession>A0A6M1SZE2</accession>
<comment type="caution">
    <text evidence="5">The sequence shown here is derived from an EMBL/GenBank/DDBJ whole genome shotgun (WGS) entry which is preliminary data.</text>
</comment>
<reference evidence="5 6" key="1">
    <citation type="submission" date="2020-02" db="EMBL/GenBank/DDBJ databases">
        <title>Balneolaceae bacterium YR4-1, complete genome.</title>
        <authorList>
            <person name="Li Y."/>
            <person name="Wu S."/>
        </authorList>
    </citation>
    <scope>NUCLEOTIDE SEQUENCE [LARGE SCALE GENOMIC DNA]</scope>
    <source>
        <strain evidence="5 6">YR4-1</strain>
    </source>
</reference>
<organism evidence="5 6">
    <name type="scientific">Halalkalibaculum roseum</name>
    <dbReference type="NCBI Taxonomy" id="2709311"/>
    <lineage>
        <taxon>Bacteria</taxon>
        <taxon>Pseudomonadati</taxon>
        <taxon>Balneolota</taxon>
        <taxon>Balneolia</taxon>
        <taxon>Balneolales</taxon>
        <taxon>Balneolaceae</taxon>
        <taxon>Halalkalibaculum</taxon>
    </lineage>
</organism>
<keyword evidence="2" id="KW-0288">FMN</keyword>
<dbReference type="RefSeq" id="WP_165143388.1">
    <property type="nucleotide sequence ID" value="NZ_JAALLT010000004.1"/>
</dbReference>